<evidence type="ECO:0000313" key="3">
    <source>
        <dbReference type="Proteomes" id="UP000249417"/>
    </source>
</evidence>
<evidence type="ECO:0000313" key="2">
    <source>
        <dbReference type="EMBL" id="PZQ46913.1"/>
    </source>
</evidence>
<protein>
    <submittedName>
        <fullName evidence="2">Uncharacterized protein</fullName>
    </submittedName>
</protein>
<reference evidence="2 3" key="1">
    <citation type="submission" date="2017-08" db="EMBL/GenBank/DDBJ databases">
        <title>Infants hospitalized years apart are colonized by the same room-sourced microbial strains.</title>
        <authorList>
            <person name="Brooks B."/>
            <person name="Olm M.R."/>
            <person name="Firek B.A."/>
            <person name="Baker R."/>
            <person name="Thomas B.C."/>
            <person name="Morowitz M.J."/>
            <person name="Banfield J.F."/>
        </authorList>
    </citation>
    <scope>NUCLEOTIDE SEQUENCE [LARGE SCALE GENOMIC DNA]</scope>
    <source>
        <strain evidence="2">S2_005_002_R2_29</strain>
    </source>
</reference>
<feature type="region of interest" description="Disordered" evidence="1">
    <location>
        <begin position="89"/>
        <end position="173"/>
    </location>
</feature>
<name>A0A2W5PWS4_9BACT</name>
<gene>
    <name evidence="2" type="ORF">DI551_04280</name>
</gene>
<organism evidence="2 3">
    <name type="scientific">Micavibrio aeruginosavorus</name>
    <dbReference type="NCBI Taxonomy" id="349221"/>
    <lineage>
        <taxon>Bacteria</taxon>
        <taxon>Pseudomonadati</taxon>
        <taxon>Bdellovibrionota</taxon>
        <taxon>Bdellovibrionia</taxon>
        <taxon>Bdellovibrionales</taxon>
        <taxon>Pseudobdellovibrionaceae</taxon>
        <taxon>Micavibrio</taxon>
    </lineage>
</organism>
<proteinExistence type="predicted"/>
<feature type="region of interest" description="Disordered" evidence="1">
    <location>
        <begin position="1"/>
        <end position="25"/>
    </location>
</feature>
<dbReference type="Proteomes" id="UP000249417">
    <property type="component" value="Unassembled WGS sequence"/>
</dbReference>
<comment type="caution">
    <text evidence="2">The sequence shown here is derived from an EMBL/GenBank/DDBJ whole genome shotgun (WGS) entry which is preliminary data.</text>
</comment>
<feature type="compositionally biased region" description="Low complexity" evidence="1">
    <location>
        <begin position="112"/>
        <end position="128"/>
    </location>
</feature>
<accession>A0A2W5PWS4</accession>
<sequence>MAHHALHAFSGPLHRTKSPPARSRSMMIRNPTRSRMPDNEHETVMKEGRMRSMHSGHMAKVVVLAIAAFIVVAVMFTGFTSVVGTGAGSNASPLPRFADVPVSAPNEGGGQSQNVVQPSQQQPTSPEEQAMDDLHERQRLEQERERLLQEQREAIPSLLPEKPPKPVDLGPAR</sequence>
<dbReference type="EMBL" id="QFQB01000020">
    <property type="protein sequence ID" value="PZQ46913.1"/>
    <property type="molecule type" value="Genomic_DNA"/>
</dbReference>
<dbReference type="AlphaFoldDB" id="A0A2W5PWS4"/>
<evidence type="ECO:0000256" key="1">
    <source>
        <dbReference type="SAM" id="MobiDB-lite"/>
    </source>
</evidence>
<feature type="compositionally biased region" description="Basic and acidic residues" evidence="1">
    <location>
        <begin position="132"/>
        <end position="153"/>
    </location>
</feature>